<evidence type="ECO:0000313" key="2">
    <source>
        <dbReference type="Proteomes" id="UP000701341"/>
    </source>
</evidence>
<dbReference type="EMBL" id="JAAOZQ010000039">
    <property type="protein sequence ID" value="KAF7524061.1"/>
    <property type="molecule type" value="Genomic_DNA"/>
</dbReference>
<dbReference type="SUPFAM" id="SSF54427">
    <property type="entry name" value="NTF2-like"/>
    <property type="match status" value="1"/>
</dbReference>
<dbReference type="Gene3D" id="3.10.450.50">
    <property type="match status" value="1"/>
</dbReference>
<dbReference type="Proteomes" id="UP000701341">
    <property type="component" value="Unassembled WGS sequence"/>
</dbReference>
<comment type="caution">
    <text evidence="1">The sequence shown here is derived from an EMBL/GenBank/DDBJ whole genome shotgun (WGS) entry which is preliminary data.</text>
</comment>
<dbReference type="InterPro" id="IPR032710">
    <property type="entry name" value="NTF2-like_dom_sf"/>
</dbReference>
<accession>A0A9P5L378</accession>
<reference evidence="1" key="1">
    <citation type="submission" date="2020-02" db="EMBL/GenBank/DDBJ databases">
        <authorList>
            <person name="Lichtner F.J."/>
        </authorList>
    </citation>
    <scope>NUCLEOTIDE SEQUENCE</scope>
    <source>
        <strain evidence="1">G10</strain>
    </source>
</reference>
<keyword evidence="2" id="KW-1185">Reference proteome</keyword>
<name>A0A9P5L378_PENCR</name>
<protein>
    <submittedName>
        <fullName evidence="1">Uncharacterized protein</fullName>
    </submittedName>
</protein>
<dbReference type="AlphaFoldDB" id="A0A9P5L378"/>
<dbReference type="OrthoDB" id="4384987at2759"/>
<organism evidence="1 2">
    <name type="scientific">Penicillium crustosum</name>
    <name type="common">Blue mold fungus</name>
    <dbReference type="NCBI Taxonomy" id="36656"/>
    <lineage>
        <taxon>Eukaryota</taxon>
        <taxon>Fungi</taxon>
        <taxon>Dikarya</taxon>
        <taxon>Ascomycota</taxon>
        <taxon>Pezizomycotina</taxon>
        <taxon>Eurotiomycetes</taxon>
        <taxon>Eurotiomycetidae</taxon>
        <taxon>Eurotiales</taxon>
        <taxon>Aspergillaceae</taxon>
        <taxon>Penicillium</taxon>
    </lineage>
</organism>
<gene>
    <name evidence="1" type="ORF">PCG10_005965</name>
</gene>
<evidence type="ECO:0000313" key="1">
    <source>
        <dbReference type="EMBL" id="KAF7524061.1"/>
    </source>
</evidence>
<proteinExistence type="predicted"/>
<sequence length="116" mass="13395">MTNNEQQTGLQFFTEDVLLEDGNRKIQGREQVIKVLEEAHNGINEELQIRAWAQTGETLLAELDGEFISDEDAPQHFFYPFKKGEKVRFRFLVAYTVVAGRFSNIRITYWPSPISA</sequence>